<dbReference type="STRING" id="1797589.A2784_02685"/>
<accession>A0A1G1VM84</accession>
<proteinExistence type="predicted"/>
<dbReference type="Gene3D" id="1.10.10.10">
    <property type="entry name" value="Winged helix-like DNA-binding domain superfamily/Winged helix DNA-binding domain"/>
    <property type="match status" value="1"/>
</dbReference>
<sequence>MADSESGLGLGREWPRTSRGFIELVRRSLEPEDIPEVPGKNVPGYVALLYDTFLNVPFSDKGSAKQQMADLMRVLQSHEETAGLVAAVDEAINNLEHEQPKKALRLRYNLDSPGKESLTTYEDIGIALGNLSRSRADQILGRGQQNLRSASQIKPIYEIFQTG</sequence>
<gene>
    <name evidence="1" type="ORF">A2784_02685</name>
</gene>
<dbReference type="InterPro" id="IPR036388">
    <property type="entry name" value="WH-like_DNA-bd_sf"/>
</dbReference>
<dbReference type="Proteomes" id="UP000177324">
    <property type="component" value="Unassembled WGS sequence"/>
</dbReference>
<name>A0A1G1VM84_9BACT</name>
<comment type="caution">
    <text evidence="1">The sequence shown here is derived from an EMBL/GenBank/DDBJ whole genome shotgun (WGS) entry which is preliminary data.</text>
</comment>
<dbReference type="EMBL" id="MHCH01000043">
    <property type="protein sequence ID" value="OGY16496.1"/>
    <property type="molecule type" value="Genomic_DNA"/>
</dbReference>
<dbReference type="AlphaFoldDB" id="A0A1G1VM84"/>
<protein>
    <submittedName>
        <fullName evidence="1">Uncharacterized protein</fullName>
    </submittedName>
</protein>
<evidence type="ECO:0000313" key="1">
    <source>
        <dbReference type="EMBL" id="OGY16496.1"/>
    </source>
</evidence>
<organism evidence="1 2">
    <name type="scientific">Candidatus Chisholmbacteria bacterium RIFCSPHIGHO2_01_FULL_48_12</name>
    <dbReference type="NCBI Taxonomy" id="1797589"/>
    <lineage>
        <taxon>Bacteria</taxon>
        <taxon>Candidatus Chisholmiibacteriota</taxon>
    </lineage>
</organism>
<reference evidence="1 2" key="1">
    <citation type="journal article" date="2016" name="Nat. Commun.">
        <title>Thousands of microbial genomes shed light on interconnected biogeochemical processes in an aquifer system.</title>
        <authorList>
            <person name="Anantharaman K."/>
            <person name="Brown C.T."/>
            <person name="Hug L.A."/>
            <person name="Sharon I."/>
            <person name="Castelle C.J."/>
            <person name="Probst A.J."/>
            <person name="Thomas B.C."/>
            <person name="Singh A."/>
            <person name="Wilkins M.J."/>
            <person name="Karaoz U."/>
            <person name="Brodie E.L."/>
            <person name="Williams K.H."/>
            <person name="Hubbard S.S."/>
            <person name="Banfield J.F."/>
        </authorList>
    </citation>
    <scope>NUCLEOTIDE SEQUENCE [LARGE SCALE GENOMIC DNA]</scope>
</reference>
<evidence type="ECO:0000313" key="2">
    <source>
        <dbReference type="Proteomes" id="UP000177324"/>
    </source>
</evidence>